<organism evidence="3 4">
    <name type="scientific">Micavibrio aeruginosavorus</name>
    <dbReference type="NCBI Taxonomy" id="349221"/>
    <lineage>
        <taxon>Bacteria</taxon>
        <taxon>Pseudomonadati</taxon>
        <taxon>Bdellovibrionota</taxon>
        <taxon>Bdellovibrionia</taxon>
        <taxon>Bdellovibrionales</taxon>
        <taxon>Pseudobdellovibrionaceae</taxon>
        <taxon>Micavibrio</taxon>
    </lineage>
</organism>
<dbReference type="InterPro" id="IPR031571">
    <property type="entry name" value="RcpC_dom"/>
</dbReference>
<dbReference type="NCBIfam" id="TIGR03177">
    <property type="entry name" value="pilus_cpaB"/>
    <property type="match status" value="1"/>
</dbReference>
<name>A0A2W4ZY56_9BACT</name>
<protein>
    <submittedName>
        <fullName evidence="3">Flp pilus assembly protein CpaB</fullName>
    </submittedName>
</protein>
<dbReference type="InterPro" id="IPR013974">
    <property type="entry name" value="SAF"/>
</dbReference>
<dbReference type="Pfam" id="PF08666">
    <property type="entry name" value="SAF"/>
    <property type="match status" value="1"/>
</dbReference>
<dbReference type="SMART" id="SM00858">
    <property type="entry name" value="SAF"/>
    <property type="match status" value="1"/>
</dbReference>
<accession>A0A2W4ZY56</accession>
<feature type="compositionally biased region" description="Polar residues" evidence="1">
    <location>
        <begin position="280"/>
        <end position="292"/>
    </location>
</feature>
<evidence type="ECO:0000313" key="4">
    <source>
        <dbReference type="Proteomes" id="UP000249557"/>
    </source>
</evidence>
<sequence>MNKNVLIVLAGGFVVAILVAVLVQASLGGKKKAATDTAPKTQVLVAAKDLAVGKTIAEGDLKWQTWPVGTAFAGAIVREGEQKADDALKGRLIQKVNAGQPVLNSYIFKEGRGNVVAATLEKGMRAVAIPVKADTMAGGFVIPGDRVDVIMTYKVSAGRGDETAQTEAFVRSQASETILENIRVLAVDQETTRENENAKVARTVTLAVTREAAEKLSLASEMGSLTLALRALGDDEAHADSAVTTDVTVSRTIQNLNKIKEEEASAKPIRIYNGARIQETQPRNAGTGNATAIPSDAVVEETVQ</sequence>
<dbReference type="Pfam" id="PF16976">
    <property type="entry name" value="RcpC"/>
    <property type="match status" value="1"/>
</dbReference>
<reference evidence="3 4" key="1">
    <citation type="submission" date="2017-08" db="EMBL/GenBank/DDBJ databases">
        <title>Infants hospitalized years apart are colonized by the same room-sourced microbial strains.</title>
        <authorList>
            <person name="Brooks B."/>
            <person name="Olm M.R."/>
            <person name="Firek B.A."/>
            <person name="Baker R."/>
            <person name="Thomas B.C."/>
            <person name="Morowitz M.J."/>
            <person name="Banfield J.F."/>
        </authorList>
    </citation>
    <scope>NUCLEOTIDE SEQUENCE [LARGE SCALE GENOMIC DNA]</scope>
    <source>
        <strain evidence="3">S2_018_000_R2_104</strain>
    </source>
</reference>
<proteinExistence type="predicted"/>
<evidence type="ECO:0000256" key="1">
    <source>
        <dbReference type="SAM" id="MobiDB-lite"/>
    </source>
</evidence>
<dbReference type="AlphaFoldDB" id="A0A2W4ZY56"/>
<dbReference type="InterPro" id="IPR017592">
    <property type="entry name" value="Pilus_assmbl_Flp-typ_CpaB"/>
</dbReference>
<feature type="region of interest" description="Disordered" evidence="1">
    <location>
        <begin position="280"/>
        <end position="304"/>
    </location>
</feature>
<evidence type="ECO:0000259" key="2">
    <source>
        <dbReference type="SMART" id="SM00858"/>
    </source>
</evidence>
<dbReference type="CDD" id="cd11614">
    <property type="entry name" value="SAF_CpaB_FlgA_like"/>
    <property type="match status" value="1"/>
</dbReference>
<dbReference type="EMBL" id="QFNK01000068">
    <property type="protein sequence ID" value="PZO87213.1"/>
    <property type="molecule type" value="Genomic_DNA"/>
</dbReference>
<evidence type="ECO:0000313" key="3">
    <source>
        <dbReference type="EMBL" id="PZO87213.1"/>
    </source>
</evidence>
<gene>
    <name evidence="3" type="primary">cpaB</name>
    <name evidence="3" type="ORF">DI626_04505</name>
</gene>
<feature type="domain" description="SAF" evidence="2">
    <location>
        <begin position="41"/>
        <end position="108"/>
    </location>
</feature>
<comment type="caution">
    <text evidence="3">The sequence shown here is derived from an EMBL/GenBank/DDBJ whole genome shotgun (WGS) entry which is preliminary data.</text>
</comment>
<dbReference type="Proteomes" id="UP000249557">
    <property type="component" value="Unassembled WGS sequence"/>
</dbReference>